<gene>
    <name evidence="2" type="ORF">CC1G_05031</name>
</gene>
<dbReference type="GeneID" id="6012578"/>
<accession>A8NSL5</accession>
<dbReference type="RefSeq" id="XP_001836038.1">
    <property type="nucleotide sequence ID" value="XM_001835986.1"/>
</dbReference>
<sequence>MPAIHSPGTRRLYSPYKTRSPRKTRPEPSTSKLYVVSGGRIVKPILKKKQQSQAHVGDYELSWDFSEPEDGRRQRINFIQPYKSTSPWVLHNILNTFPLSLNEAGSPSWEFYDPSTVDDAMQVSTSHIHAIFSIEVKKVTIAPWWYRYFHVGVRCAPGDENKPLIHTPTPSYQRRRPKPRTPCVNKFARELASESTRSTQDTVIDELTYYCIAHASTLRDPEGAPSSWTPTIRFDPSVQGVGMYKDGDPHDPVYALVQWMCRLYHAFYSTSRLRKTAGAFLQRVVCVAVGTFLASWDKRCFHSVVNIPSEDYVASALALCKFLGACANYNLLSPYTVQACTRILMNQASSTEHIQGIFHILDYAGWGLWCPNTERSASVPQKSPQEAVGSWTATGQSQPGTIGNVGEFWARLCNVGVAGVKPPNRSLLGSAGGASGKDARGWSEEIFRLLGALMNVPRSATAPTA</sequence>
<dbReference type="Proteomes" id="UP000001861">
    <property type="component" value="Unassembled WGS sequence"/>
</dbReference>
<evidence type="ECO:0000313" key="2">
    <source>
        <dbReference type="EMBL" id="EAU85814.1"/>
    </source>
</evidence>
<evidence type="ECO:0000313" key="3">
    <source>
        <dbReference type="Proteomes" id="UP000001861"/>
    </source>
</evidence>
<feature type="region of interest" description="Disordered" evidence="1">
    <location>
        <begin position="1"/>
        <end position="30"/>
    </location>
</feature>
<feature type="region of interest" description="Disordered" evidence="1">
    <location>
        <begin position="377"/>
        <end position="399"/>
    </location>
</feature>
<evidence type="ECO:0000256" key="1">
    <source>
        <dbReference type="SAM" id="MobiDB-lite"/>
    </source>
</evidence>
<comment type="caution">
    <text evidence="2">The sequence shown here is derived from an EMBL/GenBank/DDBJ whole genome shotgun (WGS) entry which is preliminary data.</text>
</comment>
<reference evidence="2 3" key="1">
    <citation type="journal article" date="2010" name="Proc. Natl. Acad. Sci. U.S.A.">
        <title>Insights into evolution of multicellular fungi from the assembled chromosomes of the mushroom Coprinopsis cinerea (Coprinus cinereus).</title>
        <authorList>
            <person name="Stajich J.E."/>
            <person name="Wilke S.K."/>
            <person name="Ahren D."/>
            <person name="Au C.H."/>
            <person name="Birren B.W."/>
            <person name="Borodovsky M."/>
            <person name="Burns C."/>
            <person name="Canback B."/>
            <person name="Casselton L.A."/>
            <person name="Cheng C.K."/>
            <person name="Deng J."/>
            <person name="Dietrich F.S."/>
            <person name="Fargo D.C."/>
            <person name="Farman M.L."/>
            <person name="Gathman A.C."/>
            <person name="Goldberg J."/>
            <person name="Guigo R."/>
            <person name="Hoegger P.J."/>
            <person name="Hooker J.B."/>
            <person name="Huggins A."/>
            <person name="James T.Y."/>
            <person name="Kamada T."/>
            <person name="Kilaru S."/>
            <person name="Kodira C."/>
            <person name="Kues U."/>
            <person name="Kupfer D."/>
            <person name="Kwan H.S."/>
            <person name="Lomsadze A."/>
            <person name="Li W."/>
            <person name="Lilly W.W."/>
            <person name="Ma L.J."/>
            <person name="Mackey A.J."/>
            <person name="Manning G."/>
            <person name="Martin F."/>
            <person name="Muraguchi H."/>
            <person name="Natvig D.O."/>
            <person name="Palmerini H."/>
            <person name="Ramesh M.A."/>
            <person name="Rehmeyer C.J."/>
            <person name="Roe B.A."/>
            <person name="Shenoy N."/>
            <person name="Stanke M."/>
            <person name="Ter-Hovhannisyan V."/>
            <person name="Tunlid A."/>
            <person name="Velagapudi R."/>
            <person name="Vision T.J."/>
            <person name="Zeng Q."/>
            <person name="Zolan M.E."/>
            <person name="Pukkila P.J."/>
        </authorList>
    </citation>
    <scope>NUCLEOTIDE SEQUENCE [LARGE SCALE GENOMIC DNA]</scope>
    <source>
        <strain evidence="3">Okayama-7 / 130 / ATCC MYA-4618 / FGSC 9003</strain>
    </source>
</reference>
<dbReference type="InParanoid" id="A8NSL5"/>
<name>A8NSL5_COPC7</name>
<organism evidence="2 3">
    <name type="scientific">Coprinopsis cinerea (strain Okayama-7 / 130 / ATCC MYA-4618 / FGSC 9003)</name>
    <name type="common">Inky cap fungus</name>
    <name type="synonym">Hormographiella aspergillata</name>
    <dbReference type="NCBI Taxonomy" id="240176"/>
    <lineage>
        <taxon>Eukaryota</taxon>
        <taxon>Fungi</taxon>
        <taxon>Dikarya</taxon>
        <taxon>Basidiomycota</taxon>
        <taxon>Agaricomycotina</taxon>
        <taxon>Agaricomycetes</taxon>
        <taxon>Agaricomycetidae</taxon>
        <taxon>Agaricales</taxon>
        <taxon>Agaricineae</taxon>
        <taxon>Psathyrellaceae</taxon>
        <taxon>Coprinopsis</taxon>
    </lineage>
</organism>
<dbReference type="EMBL" id="AACS02000008">
    <property type="protein sequence ID" value="EAU85814.1"/>
    <property type="molecule type" value="Genomic_DNA"/>
</dbReference>
<protein>
    <submittedName>
        <fullName evidence="2">Uncharacterized protein</fullName>
    </submittedName>
</protein>
<dbReference type="AlphaFoldDB" id="A8NSL5"/>
<keyword evidence="3" id="KW-1185">Reference proteome</keyword>
<proteinExistence type="predicted"/>
<dbReference type="VEuPathDB" id="FungiDB:CC1G_05031"/>
<dbReference type="KEGG" id="cci:CC1G_05031"/>